<dbReference type="Proteomes" id="UP000284706">
    <property type="component" value="Unassembled WGS sequence"/>
</dbReference>
<dbReference type="Pfam" id="PF00085">
    <property type="entry name" value="Thioredoxin"/>
    <property type="match status" value="1"/>
</dbReference>
<dbReference type="SUPFAM" id="SSF52833">
    <property type="entry name" value="Thioredoxin-like"/>
    <property type="match status" value="1"/>
</dbReference>
<dbReference type="InParanoid" id="A0A409YB23"/>
<reference evidence="4 5" key="1">
    <citation type="journal article" date="2018" name="Evol. Lett.">
        <title>Horizontal gene cluster transfer increased hallucinogenic mushroom diversity.</title>
        <authorList>
            <person name="Reynolds H.T."/>
            <person name="Vijayakumar V."/>
            <person name="Gluck-Thaler E."/>
            <person name="Korotkin H.B."/>
            <person name="Matheny P.B."/>
            <person name="Slot J.C."/>
        </authorList>
    </citation>
    <scope>NUCLEOTIDE SEQUENCE [LARGE SCALE GENOMIC DNA]</scope>
    <source>
        <strain evidence="4 5">SRW20</strain>
    </source>
</reference>
<dbReference type="InterPro" id="IPR013766">
    <property type="entry name" value="Thioredoxin_domain"/>
</dbReference>
<dbReference type="PANTHER" id="PTHR46115">
    <property type="entry name" value="THIOREDOXIN-LIKE PROTEIN 1"/>
    <property type="match status" value="1"/>
</dbReference>
<organism evidence="4 5">
    <name type="scientific">Gymnopilus dilepis</name>
    <dbReference type="NCBI Taxonomy" id="231916"/>
    <lineage>
        <taxon>Eukaryota</taxon>
        <taxon>Fungi</taxon>
        <taxon>Dikarya</taxon>
        <taxon>Basidiomycota</taxon>
        <taxon>Agaricomycotina</taxon>
        <taxon>Agaricomycetes</taxon>
        <taxon>Agaricomycetidae</taxon>
        <taxon>Agaricales</taxon>
        <taxon>Agaricineae</taxon>
        <taxon>Hymenogastraceae</taxon>
        <taxon>Gymnopilus</taxon>
    </lineage>
</organism>
<evidence type="ECO:0000313" key="4">
    <source>
        <dbReference type="EMBL" id="PPR00193.1"/>
    </source>
</evidence>
<dbReference type="CDD" id="cd02947">
    <property type="entry name" value="TRX_family"/>
    <property type="match status" value="1"/>
</dbReference>
<gene>
    <name evidence="4" type="ORF">CVT26_009045</name>
</gene>
<evidence type="ECO:0000259" key="3">
    <source>
        <dbReference type="PROSITE" id="PS51352"/>
    </source>
</evidence>
<sequence length="136" mass="15290">MTGIYPIDSLEQFKRIIYRDTPVIVFFYVPKWSSPCEKIAPTYEAFSAMPEYNSWLAFCKVDCESQPDIASINGPYPIANVPTFILYHRGVELGRVVGSDKPALRDLLNRNISQGSSSYSSSNSRGVRPTPPYGWS</sequence>
<dbReference type="EMBL" id="NHYE01001022">
    <property type="protein sequence ID" value="PPR00193.1"/>
    <property type="molecule type" value="Genomic_DNA"/>
</dbReference>
<evidence type="ECO:0000256" key="2">
    <source>
        <dbReference type="SAM" id="MobiDB-lite"/>
    </source>
</evidence>
<dbReference type="InterPro" id="IPR036249">
    <property type="entry name" value="Thioredoxin-like_sf"/>
</dbReference>
<dbReference type="OrthoDB" id="2121326at2759"/>
<dbReference type="STRING" id="231916.A0A409YB23"/>
<evidence type="ECO:0000313" key="5">
    <source>
        <dbReference type="Proteomes" id="UP000284706"/>
    </source>
</evidence>
<dbReference type="PROSITE" id="PS51352">
    <property type="entry name" value="THIOREDOXIN_2"/>
    <property type="match status" value="1"/>
</dbReference>
<feature type="region of interest" description="Disordered" evidence="2">
    <location>
        <begin position="114"/>
        <end position="136"/>
    </location>
</feature>
<dbReference type="AlphaFoldDB" id="A0A409YB23"/>
<keyword evidence="5" id="KW-1185">Reference proteome</keyword>
<dbReference type="Gene3D" id="3.40.30.10">
    <property type="entry name" value="Glutaredoxin"/>
    <property type="match status" value="1"/>
</dbReference>
<evidence type="ECO:0000256" key="1">
    <source>
        <dbReference type="ARBA" id="ARBA00023157"/>
    </source>
</evidence>
<protein>
    <recommendedName>
        <fullName evidence="3">Thioredoxin domain-containing protein</fullName>
    </recommendedName>
</protein>
<comment type="caution">
    <text evidence="4">The sequence shown here is derived from an EMBL/GenBank/DDBJ whole genome shotgun (WGS) entry which is preliminary data.</text>
</comment>
<feature type="compositionally biased region" description="Low complexity" evidence="2">
    <location>
        <begin position="114"/>
        <end position="124"/>
    </location>
</feature>
<keyword evidence="1" id="KW-1015">Disulfide bond</keyword>
<accession>A0A409YB23</accession>
<feature type="domain" description="Thioredoxin" evidence="3">
    <location>
        <begin position="1"/>
        <end position="113"/>
    </location>
</feature>
<name>A0A409YB23_9AGAR</name>
<proteinExistence type="predicted"/>